<name>A0A4Q7X7R8_9ACTN</name>
<dbReference type="RefSeq" id="WP_157997021.1">
    <property type="nucleotide sequence ID" value="NZ_SHKR01000011.1"/>
</dbReference>
<evidence type="ECO:0000313" key="1">
    <source>
        <dbReference type="EMBL" id="RZU19142.1"/>
    </source>
</evidence>
<dbReference type="Proteomes" id="UP000292027">
    <property type="component" value="Unassembled WGS sequence"/>
</dbReference>
<dbReference type="Pfam" id="PF11209">
    <property type="entry name" value="LmeA"/>
    <property type="match status" value="1"/>
</dbReference>
<dbReference type="OrthoDB" id="3215846at2"/>
<accession>A0A4Q7X7R8</accession>
<evidence type="ECO:0000313" key="2">
    <source>
        <dbReference type="Proteomes" id="UP000292027"/>
    </source>
</evidence>
<dbReference type="AlphaFoldDB" id="A0A4Q7X7R8"/>
<dbReference type="InterPro" id="IPR021373">
    <property type="entry name" value="DUF2993"/>
</dbReference>
<dbReference type="EMBL" id="SHKR01000011">
    <property type="protein sequence ID" value="RZU19142.1"/>
    <property type="molecule type" value="Genomic_DNA"/>
</dbReference>
<proteinExistence type="predicted"/>
<reference evidence="1 2" key="1">
    <citation type="journal article" date="2015" name="Stand. Genomic Sci.">
        <title>Genomic Encyclopedia of Bacterial and Archaeal Type Strains, Phase III: the genomes of soil and plant-associated and newly described type strains.</title>
        <authorList>
            <person name="Whitman W.B."/>
            <person name="Woyke T."/>
            <person name="Klenk H.P."/>
            <person name="Zhou Y."/>
            <person name="Lilburn T.G."/>
            <person name="Beck B.J."/>
            <person name="De Vos P."/>
            <person name="Vandamme P."/>
            <person name="Eisen J.A."/>
            <person name="Garrity G."/>
            <person name="Hugenholtz P."/>
            <person name="Kyrpides N.C."/>
        </authorList>
    </citation>
    <scope>NUCLEOTIDE SEQUENCE [LARGE SCALE GENOMIC DNA]</scope>
    <source>
        <strain evidence="1 2">VKM Ac-2540</strain>
    </source>
</reference>
<organism evidence="1 2">
    <name type="scientific">Kribbella rubisoli</name>
    <dbReference type="NCBI Taxonomy" id="3075929"/>
    <lineage>
        <taxon>Bacteria</taxon>
        <taxon>Bacillati</taxon>
        <taxon>Actinomycetota</taxon>
        <taxon>Actinomycetes</taxon>
        <taxon>Propionibacteriales</taxon>
        <taxon>Kribbellaceae</taxon>
        <taxon>Kribbella</taxon>
    </lineage>
</organism>
<sequence>MSSKRPGRGFRRLIVTLVVLAVLAVVVDRIAAVVAQNQLASMATKEAAKYDVRSADTSVKIGGFGFFPQLFKEDFSKVTLTMGQPKLSKIPGEKLTVDMHSVHVPRSLLTQQSGAVTIDSTDLRLQFSPRELSRLAVADTGLQGLSVVAVDGKLHAKLTLGGSSADVPITPQISNGRLALAVDQLPDGIPAVLRTALQNRLAAGIEIPKLPFGAQVTGVNVQDNSVILTAAVQDLKFNS</sequence>
<protein>
    <submittedName>
        <fullName evidence="1">DUF2993 family protein</fullName>
    </submittedName>
</protein>
<comment type="caution">
    <text evidence="1">The sequence shown here is derived from an EMBL/GenBank/DDBJ whole genome shotgun (WGS) entry which is preliminary data.</text>
</comment>
<keyword evidence="2" id="KW-1185">Reference proteome</keyword>
<gene>
    <name evidence="1" type="ORF">EV645_1351</name>
</gene>